<evidence type="ECO:0000313" key="1">
    <source>
        <dbReference type="EMBL" id="GJT43036.1"/>
    </source>
</evidence>
<keyword evidence="2" id="KW-1185">Reference proteome</keyword>
<dbReference type="EMBL" id="BQNB010015696">
    <property type="protein sequence ID" value="GJT43036.1"/>
    <property type="molecule type" value="Genomic_DNA"/>
</dbReference>
<sequence>METRHSSGNIQNLGYHKQHFHDVLMEVIIQGWIIEDLESQSNLAIIKVSLPQGLLHRPKGPKKIVKILSGYGKESTMDPSSTSLKRIMDLSQSKLFEHPEKISGLCYLLTVGCSELCGGAHGLISYCFPNLVIRSINVLFTDNECRILSPKSRLLIEDLGKQQGQLCKKIEKKGLSEQPLVVSLGHYLGPVSVEKFNIRESTAWWSLMTAANSVGWVIMEQSSRSLRLMEYCAMERIKRDFSCCWTLHSKWFVAIFGVSIDGSQKKDICWKVSTLNASVSVVFWGSKFTEASSKSNYGKSTAGVQKYKKKESFKNSYFKSKIKALLVALSKSKIELPQNISKHACFVVLVSQEDKKVFKPLQIKVGLSDCKKTASIQATTKVMGVMWTYRRQKRTKKMVWIMMKYLHSVASIDKLSKLLAFCIFHGLYCLSGWMIKSAFFYGNISQERSMIGGSHVYLNCSRPEHNASEGCVCCAMKFKSTP</sequence>
<organism evidence="1 2">
    <name type="scientific">Tanacetum coccineum</name>
    <dbReference type="NCBI Taxonomy" id="301880"/>
    <lineage>
        <taxon>Eukaryota</taxon>
        <taxon>Viridiplantae</taxon>
        <taxon>Streptophyta</taxon>
        <taxon>Embryophyta</taxon>
        <taxon>Tracheophyta</taxon>
        <taxon>Spermatophyta</taxon>
        <taxon>Magnoliopsida</taxon>
        <taxon>eudicotyledons</taxon>
        <taxon>Gunneridae</taxon>
        <taxon>Pentapetalae</taxon>
        <taxon>asterids</taxon>
        <taxon>campanulids</taxon>
        <taxon>Asterales</taxon>
        <taxon>Asteraceae</taxon>
        <taxon>Asteroideae</taxon>
        <taxon>Anthemideae</taxon>
        <taxon>Anthemidinae</taxon>
        <taxon>Tanacetum</taxon>
    </lineage>
</organism>
<dbReference type="Proteomes" id="UP001151760">
    <property type="component" value="Unassembled WGS sequence"/>
</dbReference>
<evidence type="ECO:0000313" key="2">
    <source>
        <dbReference type="Proteomes" id="UP001151760"/>
    </source>
</evidence>
<gene>
    <name evidence="1" type="ORF">Tco_0951751</name>
</gene>
<protein>
    <submittedName>
        <fullName evidence="1">Uncharacterized protein</fullName>
    </submittedName>
</protein>
<name>A0ABQ5DXT7_9ASTR</name>
<comment type="caution">
    <text evidence="1">The sequence shown here is derived from an EMBL/GenBank/DDBJ whole genome shotgun (WGS) entry which is preliminary data.</text>
</comment>
<proteinExistence type="predicted"/>
<accession>A0ABQ5DXT7</accession>
<reference evidence="1" key="2">
    <citation type="submission" date="2022-01" db="EMBL/GenBank/DDBJ databases">
        <authorList>
            <person name="Yamashiro T."/>
            <person name="Shiraishi A."/>
            <person name="Satake H."/>
            <person name="Nakayama K."/>
        </authorList>
    </citation>
    <scope>NUCLEOTIDE SEQUENCE</scope>
</reference>
<reference evidence="1" key="1">
    <citation type="journal article" date="2022" name="Int. J. Mol. Sci.">
        <title>Draft Genome of Tanacetum Coccineum: Genomic Comparison of Closely Related Tanacetum-Family Plants.</title>
        <authorList>
            <person name="Yamashiro T."/>
            <person name="Shiraishi A."/>
            <person name="Nakayama K."/>
            <person name="Satake H."/>
        </authorList>
    </citation>
    <scope>NUCLEOTIDE SEQUENCE</scope>
</reference>